<dbReference type="InterPro" id="IPR017871">
    <property type="entry name" value="ABC_transporter-like_CS"/>
</dbReference>
<dbReference type="EMBL" id="CP073344">
    <property type="protein sequence ID" value="UTW04203.1"/>
    <property type="molecule type" value="Genomic_DNA"/>
</dbReference>
<dbReference type="CDD" id="cd03230">
    <property type="entry name" value="ABC_DR_subfamily_A"/>
    <property type="match status" value="1"/>
</dbReference>
<organism evidence="5 6">
    <name type="scientific">Amphritea atlantica</name>
    <dbReference type="NCBI Taxonomy" id="355243"/>
    <lineage>
        <taxon>Bacteria</taxon>
        <taxon>Pseudomonadati</taxon>
        <taxon>Pseudomonadota</taxon>
        <taxon>Gammaproteobacteria</taxon>
        <taxon>Oceanospirillales</taxon>
        <taxon>Oceanospirillaceae</taxon>
        <taxon>Amphritea</taxon>
    </lineage>
</organism>
<protein>
    <submittedName>
        <fullName evidence="5">ABC transporter ATP-binding protein</fullName>
    </submittedName>
</protein>
<dbReference type="SUPFAM" id="SSF52540">
    <property type="entry name" value="P-loop containing nucleoside triphosphate hydrolases"/>
    <property type="match status" value="1"/>
</dbReference>
<dbReference type="GO" id="GO:0005524">
    <property type="term" value="F:ATP binding"/>
    <property type="evidence" value="ECO:0007669"/>
    <property type="project" value="UniProtKB-KW"/>
</dbReference>
<reference evidence="5" key="1">
    <citation type="submission" date="2021-04" db="EMBL/GenBank/DDBJ databases">
        <title>Oceanospirillales bacteria with DddD are important DMSP degraders in coastal seawater.</title>
        <authorList>
            <person name="Liu J."/>
        </authorList>
    </citation>
    <scope>NUCLEOTIDE SEQUENCE</scope>
    <source>
        <strain evidence="5">GY6</strain>
    </source>
</reference>
<keyword evidence="3 5" id="KW-0067">ATP-binding</keyword>
<name>A0ABY5GXQ3_9GAMM</name>
<keyword evidence="6" id="KW-1185">Reference proteome</keyword>
<keyword evidence="2" id="KW-0547">Nucleotide-binding</keyword>
<dbReference type="PROSITE" id="PS50893">
    <property type="entry name" value="ABC_TRANSPORTER_2"/>
    <property type="match status" value="1"/>
</dbReference>
<dbReference type="Gene3D" id="3.40.50.300">
    <property type="entry name" value="P-loop containing nucleotide triphosphate hydrolases"/>
    <property type="match status" value="1"/>
</dbReference>
<sequence length="311" mass="34242">MRSSNNIVELQQVEKRYQGVNALQQLNLEVRQGEVLGLFGHNGAGKTTTIKLILGLISATAGEVRVFGEDPTQPEARHLRRKLGFLQENVSFYDQLSGLEVLQYFARLKGVPEKHCPALLEQVGLAQAGMRRVKTYSKGMRQRLGLAQALLGEPKLLLLDEPTVGLDPIATQDFYHRIEELKQRGCTVILCSHVLPGVEKYIDRAMILGQGHLLAEGSIHDLRQQADLPAVFHLQGSGMVLPDNLSALVNRNETELKLDIPLPGKMAAMQQIMGLAGLENLDVQLPSLEDLYTHFIETSAGATAATAQEIR</sequence>
<dbReference type="InterPro" id="IPR003593">
    <property type="entry name" value="AAA+_ATPase"/>
</dbReference>
<dbReference type="Pfam" id="PF00005">
    <property type="entry name" value="ABC_tran"/>
    <property type="match status" value="1"/>
</dbReference>
<evidence type="ECO:0000313" key="5">
    <source>
        <dbReference type="EMBL" id="UTW04203.1"/>
    </source>
</evidence>
<dbReference type="PANTHER" id="PTHR42939">
    <property type="entry name" value="ABC TRANSPORTER ATP-BINDING PROTEIN ALBC-RELATED"/>
    <property type="match status" value="1"/>
</dbReference>
<proteinExistence type="predicted"/>
<evidence type="ECO:0000256" key="3">
    <source>
        <dbReference type="ARBA" id="ARBA00022840"/>
    </source>
</evidence>
<evidence type="ECO:0000256" key="2">
    <source>
        <dbReference type="ARBA" id="ARBA00022741"/>
    </source>
</evidence>
<evidence type="ECO:0000259" key="4">
    <source>
        <dbReference type="PROSITE" id="PS50893"/>
    </source>
</evidence>
<evidence type="ECO:0000313" key="6">
    <source>
        <dbReference type="Proteomes" id="UP001059950"/>
    </source>
</evidence>
<dbReference type="SMART" id="SM00382">
    <property type="entry name" value="AAA"/>
    <property type="match status" value="1"/>
</dbReference>
<dbReference type="PANTHER" id="PTHR42939:SF1">
    <property type="entry name" value="ABC TRANSPORTER ATP-BINDING PROTEIN ALBC-RELATED"/>
    <property type="match status" value="1"/>
</dbReference>
<feature type="domain" description="ABC transporter" evidence="4">
    <location>
        <begin position="8"/>
        <end position="235"/>
    </location>
</feature>
<evidence type="ECO:0000256" key="1">
    <source>
        <dbReference type="ARBA" id="ARBA00022448"/>
    </source>
</evidence>
<dbReference type="InterPro" id="IPR051782">
    <property type="entry name" value="ABC_Transporter_VariousFunc"/>
</dbReference>
<accession>A0ABY5GXQ3</accession>
<dbReference type="PROSITE" id="PS00211">
    <property type="entry name" value="ABC_TRANSPORTER_1"/>
    <property type="match status" value="1"/>
</dbReference>
<keyword evidence="1" id="KW-0813">Transport</keyword>
<dbReference type="Proteomes" id="UP001059950">
    <property type="component" value="Chromosome"/>
</dbReference>
<dbReference type="InterPro" id="IPR027417">
    <property type="entry name" value="P-loop_NTPase"/>
</dbReference>
<gene>
    <name evidence="5" type="ORF">KDX31_04075</name>
</gene>
<dbReference type="InterPro" id="IPR003439">
    <property type="entry name" value="ABC_transporter-like_ATP-bd"/>
</dbReference>